<reference evidence="9" key="1">
    <citation type="submission" date="2020-10" db="EMBL/GenBank/DDBJ databases">
        <authorList>
            <person name="Gilroy R."/>
        </authorList>
    </citation>
    <scope>NUCLEOTIDE SEQUENCE</scope>
    <source>
        <strain evidence="9">CHK183-6373</strain>
    </source>
</reference>
<feature type="transmembrane region" description="Helical" evidence="7">
    <location>
        <begin position="165"/>
        <end position="187"/>
    </location>
</feature>
<evidence type="ECO:0000313" key="10">
    <source>
        <dbReference type="Proteomes" id="UP000886884"/>
    </source>
</evidence>
<evidence type="ECO:0000256" key="2">
    <source>
        <dbReference type="ARBA" id="ARBA00022475"/>
    </source>
</evidence>
<dbReference type="GO" id="GO:0005886">
    <property type="term" value="C:plasma membrane"/>
    <property type="evidence" value="ECO:0007669"/>
    <property type="project" value="UniProtKB-SubCell"/>
</dbReference>
<comment type="caution">
    <text evidence="9">The sequence shown here is derived from an EMBL/GenBank/DDBJ whole genome shotgun (WGS) entry which is preliminary data.</text>
</comment>
<evidence type="ECO:0000259" key="8">
    <source>
        <dbReference type="Pfam" id="PF06738"/>
    </source>
</evidence>
<evidence type="ECO:0000256" key="5">
    <source>
        <dbReference type="ARBA" id="ARBA00023136"/>
    </source>
</evidence>
<keyword evidence="2" id="KW-1003">Cell membrane</keyword>
<dbReference type="AlphaFoldDB" id="A0A9D1P6Z1"/>
<evidence type="ECO:0000256" key="6">
    <source>
        <dbReference type="ARBA" id="ARBA00034125"/>
    </source>
</evidence>
<keyword evidence="3 7" id="KW-0812">Transmembrane</keyword>
<evidence type="ECO:0000256" key="4">
    <source>
        <dbReference type="ARBA" id="ARBA00022989"/>
    </source>
</evidence>
<dbReference type="InterPro" id="IPR010619">
    <property type="entry name" value="ThrE-like_N"/>
</dbReference>
<keyword evidence="5 7" id="KW-0472">Membrane</keyword>
<accession>A0A9D1P6Z1</accession>
<feature type="domain" description="Threonine/serine exporter-like N-terminal" evidence="8">
    <location>
        <begin position="14"/>
        <end position="244"/>
    </location>
</feature>
<protein>
    <submittedName>
        <fullName evidence="9">Threonine/serine exporter family protein</fullName>
    </submittedName>
</protein>
<keyword evidence="4 7" id="KW-1133">Transmembrane helix</keyword>
<feature type="transmembrane region" description="Helical" evidence="7">
    <location>
        <begin position="233"/>
        <end position="257"/>
    </location>
</feature>
<organism evidence="9 10">
    <name type="scientific">Candidatus Ornithocaccomicrobium faecavium</name>
    <dbReference type="NCBI Taxonomy" id="2840890"/>
    <lineage>
        <taxon>Bacteria</taxon>
        <taxon>Bacillati</taxon>
        <taxon>Bacillota</taxon>
        <taxon>Clostridia</taxon>
        <taxon>Candidatus Ornithocaccomicrobium</taxon>
    </lineage>
</organism>
<dbReference type="Proteomes" id="UP000886884">
    <property type="component" value="Unassembled WGS sequence"/>
</dbReference>
<comment type="similarity">
    <text evidence="6">Belongs to the ThrE exporter (TC 2.A.79) family.</text>
</comment>
<evidence type="ECO:0000256" key="3">
    <source>
        <dbReference type="ARBA" id="ARBA00022692"/>
    </source>
</evidence>
<evidence type="ECO:0000313" key="9">
    <source>
        <dbReference type="EMBL" id="HIV26693.1"/>
    </source>
</evidence>
<reference evidence="9" key="2">
    <citation type="journal article" date="2021" name="PeerJ">
        <title>Extensive microbial diversity within the chicken gut microbiome revealed by metagenomics and culture.</title>
        <authorList>
            <person name="Gilroy R."/>
            <person name="Ravi A."/>
            <person name="Getino M."/>
            <person name="Pursley I."/>
            <person name="Horton D.L."/>
            <person name="Alikhan N.F."/>
            <person name="Baker D."/>
            <person name="Gharbi K."/>
            <person name="Hall N."/>
            <person name="Watson M."/>
            <person name="Adriaenssens E.M."/>
            <person name="Foster-Nyarko E."/>
            <person name="Jarju S."/>
            <person name="Secka A."/>
            <person name="Antonio M."/>
            <person name="Oren A."/>
            <person name="Chaudhuri R.R."/>
            <person name="La Ragione R."/>
            <person name="Hildebrand F."/>
            <person name="Pallen M.J."/>
        </authorList>
    </citation>
    <scope>NUCLEOTIDE SEQUENCE</scope>
    <source>
        <strain evidence="9">CHK183-6373</strain>
    </source>
</reference>
<name>A0A9D1P6Z1_9FIRM</name>
<evidence type="ECO:0000256" key="7">
    <source>
        <dbReference type="SAM" id="Phobius"/>
    </source>
</evidence>
<feature type="transmembrane region" description="Helical" evidence="7">
    <location>
        <begin position="111"/>
        <end position="134"/>
    </location>
</feature>
<dbReference type="InterPro" id="IPR050539">
    <property type="entry name" value="ThrE_Dicarb/AminoAcid_Exp"/>
</dbReference>
<proteinExistence type="inferred from homology"/>
<dbReference type="GO" id="GO:0022857">
    <property type="term" value="F:transmembrane transporter activity"/>
    <property type="evidence" value="ECO:0007669"/>
    <property type="project" value="InterPro"/>
</dbReference>
<sequence length="258" mass="27002">MNEEMHQVIAVARMAASLILSNGGETYRAEETAVHIGRTFGCEIDVIALPTGLTMTVRRGGDSATSIARVSRRTTDLARLERVNAISRALESRDMALDEARRELERLSRPAAARVGLSAAAGGGSAAMFALMFLGDGFDMLAAGLISAAVQAVLCFLPDQEGMPLTCLIGGFLVAALSLAVVSLCGMGDADRIILSNMMPLLPGLAFTNAIRDSMHGDMVSGGARICDAVMRAVILATGAGIAMLAFLRIGGGIAWWM</sequence>
<dbReference type="PANTHER" id="PTHR34390">
    <property type="entry name" value="UPF0442 PROTEIN YJJB-RELATED"/>
    <property type="match status" value="1"/>
</dbReference>
<evidence type="ECO:0000256" key="1">
    <source>
        <dbReference type="ARBA" id="ARBA00004651"/>
    </source>
</evidence>
<gene>
    <name evidence="9" type="ORF">IAA64_01885</name>
</gene>
<dbReference type="EMBL" id="DVOT01000034">
    <property type="protein sequence ID" value="HIV26693.1"/>
    <property type="molecule type" value="Genomic_DNA"/>
</dbReference>
<dbReference type="GO" id="GO:0015744">
    <property type="term" value="P:succinate transport"/>
    <property type="evidence" value="ECO:0007669"/>
    <property type="project" value="TreeGrafter"/>
</dbReference>
<dbReference type="Pfam" id="PF06738">
    <property type="entry name" value="ThrE"/>
    <property type="match status" value="1"/>
</dbReference>
<comment type="subcellular location">
    <subcellularLocation>
        <location evidence="1">Cell membrane</location>
        <topology evidence="1">Multi-pass membrane protein</topology>
    </subcellularLocation>
</comment>
<dbReference type="PANTHER" id="PTHR34390:SF2">
    <property type="entry name" value="SUCCINATE TRANSPORTER SUBUNIT YJJP-RELATED"/>
    <property type="match status" value="1"/>
</dbReference>